<dbReference type="RefSeq" id="WP_152097533.1">
    <property type="nucleotide sequence ID" value="NZ_AP021861.1"/>
</dbReference>
<evidence type="ECO:0000259" key="1">
    <source>
        <dbReference type="Pfam" id="PF00534"/>
    </source>
</evidence>
<keyword evidence="4" id="KW-1185">Reference proteome</keyword>
<feature type="domain" description="Glycosyl transferase family 1" evidence="1">
    <location>
        <begin position="195"/>
        <end position="361"/>
    </location>
</feature>
<evidence type="ECO:0000313" key="4">
    <source>
        <dbReference type="Proteomes" id="UP000326837"/>
    </source>
</evidence>
<accession>A0A5K7X6A4</accession>
<dbReference type="Pfam" id="PF13579">
    <property type="entry name" value="Glyco_trans_4_4"/>
    <property type="match status" value="1"/>
</dbReference>
<protein>
    <recommendedName>
        <fullName evidence="5">Glycosyltransferase</fullName>
    </recommendedName>
</protein>
<dbReference type="Proteomes" id="UP000326837">
    <property type="component" value="Chromosome"/>
</dbReference>
<dbReference type="InterPro" id="IPR028098">
    <property type="entry name" value="Glyco_trans_4-like_N"/>
</dbReference>
<dbReference type="KEGG" id="lpav:PLANPX_0989"/>
<dbReference type="Gene3D" id="3.40.50.2000">
    <property type="entry name" value="Glycogen Phosphorylase B"/>
    <property type="match status" value="2"/>
</dbReference>
<evidence type="ECO:0008006" key="5">
    <source>
        <dbReference type="Google" id="ProtNLM"/>
    </source>
</evidence>
<dbReference type="GO" id="GO:0016758">
    <property type="term" value="F:hexosyltransferase activity"/>
    <property type="evidence" value="ECO:0007669"/>
    <property type="project" value="TreeGrafter"/>
</dbReference>
<dbReference type="PANTHER" id="PTHR45947">
    <property type="entry name" value="SULFOQUINOVOSYL TRANSFERASE SQD2"/>
    <property type="match status" value="1"/>
</dbReference>
<name>A0A5K7X6A4_9BACT</name>
<feature type="domain" description="Glycosyltransferase subfamily 4-like N-terminal" evidence="2">
    <location>
        <begin position="17"/>
        <end position="178"/>
    </location>
</feature>
<dbReference type="AlphaFoldDB" id="A0A5K7X6A4"/>
<dbReference type="InterPro" id="IPR001296">
    <property type="entry name" value="Glyco_trans_1"/>
</dbReference>
<dbReference type="SUPFAM" id="SSF53756">
    <property type="entry name" value="UDP-Glycosyltransferase/glycogen phosphorylase"/>
    <property type="match status" value="1"/>
</dbReference>
<dbReference type="PANTHER" id="PTHR45947:SF3">
    <property type="entry name" value="SULFOQUINOVOSYL TRANSFERASE SQD2"/>
    <property type="match status" value="1"/>
</dbReference>
<gene>
    <name evidence="3" type="ORF">PLANPX_0989</name>
</gene>
<organism evidence="3 4">
    <name type="scientific">Lacipirellula parvula</name>
    <dbReference type="NCBI Taxonomy" id="2650471"/>
    <lineage>
        <taxon>Bacteria</taxon>
        <taxon>Pseudomonadati</taxon>
        <taxon>Planctomycetota</taxon>
        <taxon>Planctomycetia</taxon>
        <taxon>Pirellulales</taxon>
        <taxon>Lacipirellulaceae</taxon>
        <taxon>Lacipirellula</taxon>
    </lineage>
</organism>
<dbReference type="InterPro" id="IPR050194">
    <property type="entry name" value="Glycosyltransferase_grp1"/>
</dbReference>
<evidence type="ECO:0000259" key="2">
    <source>
        <dbReference type="Pfam" id="PF13579"/>
    </source>
</evidence>
<proteinExistence type="predicted"/>
<dbReference type="EMBL" id="AP021861">
    <property type="protein sequence ID" value="BBO31377.1"/>
    <property type="molecule type" value="Genomic_DNA"/>
</dbReference>
<evidence type="ECO:0000313" key="3">
    <source>
        <dbReference type="EMBL" id="BBO31377.1"/>
    </source>
</evidence>
<dbReference type="Pfam" id="PF00534">
    <property type="entry name" value="Glycos_transf_1"/>
    <property type="match status" value="1"/>
</dbReference>
<reference evidence="4" key="1">
    <citation type="submission" date="2019-10" db="EMBL/GenBank/DDBJ databases">
        <title>Lacipirellula parvula gen. nov., sp. nov., representing a lineage of planctomycetes widespread in freshwater anoxic habitats, and description of the family Lacipirellulaceae.</title>
        <authorList>
            <person name="Dedysh S.N."/>
            <person name="Kulichevskaya I.S."/>
            <person name="Beletsky A.V."/>
            <person name="Rakitin A.L."/>
            <person name="Mardanov A.V."/>
            <person name="Ivanova A.A."/>
            <person name="Saltykova V.X."/>
            <person name="Rijpstra W.I.C."/>
            <person name="Sinninghe Damste J.S."/>
            <person name="Ravin N.V."/>
        </authorList>
    </citation>
    <scope>NUCLEOTIDE SEQUENCE [LARGE SCALE GENOMIC DNA]</scope>
    <source>
        <strain evidence="4">PX69</strain>
    </source>
</reference>
<sequence length="387" mass="42233">MPFSCVHFIREIRSELGGVVTAVLDLSQAMAARGHRVTIVTCDGQDVPAEWRGAGDWPTVIEVPHARLSRQFLSRAALANFGELLPNADAVHLHTPWELANFQLAPLIRRSGTPYVVTPHGMLDHYSMSKKAAKKHAFLALGGRSLFRTATTVHFTAQAEMDQALKYVPVTGNTAVISCLLDLSAYSELPGPEPTLRAFPQIQADKFKILFLSRVHPKKGVDLLIQAVAELRRRGRQSVQALIAGPGEEAYIAELKRLATSLGVQDAVEFLGMVRGVEKRSLYQAADVFVLPTHQENFGLVLAEAMACGTPVVTTRGADIWQELQSGGAEIVAAAPASIAEGIERIAADPPRSREIGLQGRAFVNEWLNRDRVAAAYEAMYQEAIKR</sequence>